<evidence type="ECO:0000313" key="2">
    <source>
        <dbReference type="Proteomes" id="UP000807353"/>
    </source>
</evidence>
<proteinExistence type="predicted"/>
<dbReference type="OrthoDB" id="2690041at2759"/>
<reference evidence="1" key="1">
    <citation type="submission" date="2020-11" db="EMBL/GenBank/DDBJ databases">
        <authorList>
            <consortium name="DOE Joint Genome Institute"/>
            <person name="Ahrendt S."/>
            <person name="Riley R."/>
            <person name="Andreopoulos W."/>
            <person name="Labutti K."/>
            <person name="Pangilinan J."/>
            <person name="Ruiz-Duenas F.J."/>
            <person name="Barrasa J.M."/>
            <person name="Sanchez-Garcia M."/>
            <person name="Camarero S."/>
            <person name="Miyauchi S."/>
            <person name="Serrano A."/>
            <person name="Linde D."/>
            <person name="Babiker R."/>
            <person name="Drula E."/>
            <person name="Ayuso-Fernandez I."/>
            <person name="Pacheco R."/>
            <person name="Padilla G."/>
            <person name="Ferreira P."/>
            <person name="Barriuso J."/>
            <person name="Kellner H."/>
            <person name="Castanera R."/>
            <person name="Alfaro M."/>
            <person name="Ramirez L."/>
            <person name="Pisabarro A.G."/>
            <person name="Kuo A."/>
            <person name="Tritt A."/>
            <person name="Lipzen A."/>
            <person name="He G."/>
            <person name="Yan M."/>
            <person name="Ng V."/>
            <person name="Cullen D."/>
            <person name="Martin F."/>
            <person name="Rosso M.-N."/>
            <person name="Henrissat B."/>
            <person name="Hibbett D."/>
            <person name="Martinez A.T."/>
            <person name="Grigoriev I.V."/>
        </authorList>
    </citation>
    <scope>NUCLEOTIDE SEQUENCE</scope>
    <source>
        <strain evidence="1">CBS 247.69</strain>
    </source>
</reference>
<feature type="non-terminal residue" evidence="1">
    <location>
        <position position="1"/>
    </location>
</feature>
<sequence>NNGTMLYEFARLIKRDTGRVWDPEERCIKGPYSKHRGTCLRRSRTCTVVINIPHDSSSTSTKIFLSYRNQQDVDTFVYEIGMQEVSLEQRAKLDRLRLTASEWKRLDLFANLLGYAGGAQHAFSASKKTTLHLAIPALESLHKAWSTRANSDKYAFFQAALKGAAEKVNEYYEKTNNTDAYIVVMLLDPRMKKLHLLKHWPEELQGEAMDCVEEIFKTRYLKLQSTGSGDSTGSVSAPKR</sequence>
<accession>A0A9P6CGF1</accession>
<dbReference type="EMBL" id="MU150309">
    <property type="protein sequence ID" value="KAF9459893.1"/>
    <property type="molecule type" value="Genomic_DNA"/>
</dbReference>
<name>A0A9P6CGF1_9AGAR</name>
<evidence type="ECO:0000313" key="1">
    <source>
        <dbReference type="EMBL" id="KAF9459893.1"/>
    </source>
</evidence>
<dbReference type="AlphaFoldDB" id="A0A9P6CGF1"/>
<dbReference type="SUPFAM" id="SSF53098">
    <property type="entry name" value="Ribonuclease H-like"/>
    <property type="match status" value="1"/>
</dbReference>
<dbReference type="Proteomes" id="UP000807353">
    <property type="component" value="Unassembled WGS sequence"/>
</dbReference>
<protein>
    <submittedName>
        <fullName evidence="1">Uncharacterized protein</fullName>
    </submittedName>
</protein>
<comment type="caution">
    <text evidence="1">The sequence shown here is derived from an EMBL/GenBank/DDBJ whole genome shotgun (WGS) entry which is preliminary data.</text>
</comment>
<keyword evidence="2" id="KW-1185">Reference proteome</keyword>
<gene>
    <name evidence="1" type="ORF">BDZ94DRAFT_1238920</name>
</gene>
<organism evidence="1 2">
    <name type="scientific">Collybia nuda</name>
    <dbReference type="NCBI Taxonomy" id="64659"/>
    <lineage>
        <taxon>Eukaryota</taxon>
        <taxon>Fungi</taxon>
        <taxon>Dikarya</taxon>
        <taxon>Basidiomycota</taxon>
        <taxon>Agaricomycotina</taxon>
        <taxon>Agaricomycetes</taxon>
        <taxon>Agaricomycetidae</taxon>
        <taxon>Agaricales</taxon>
        <taxon>Tricholomatineae</taxon>
        <taxon>Clitocybaceae</taxon>
        <taxon>Collybia</taxon>
    </lineage>
</organism>
<dbReference type="InterPro" id="IPR012337">
    <property type="entry name" value="RNaseH-like_sf"/>
</dbReference>